<evidence type="ECO:0000313" key="3">
    <source>
        <dbReference type="Proteomes" id="UP001597368"/>
    </source>
</evidence>
<evidence type="ECO:0008006" key="4">
    <source>
        <dbReference type="Google" id="ProtNLM"/>
    </source>
</evidence>
<reference evidence="3" key="1">
    <citation type="journal article" date="2019" name="Int. J. Syst. Evol. Microbiol.">
        <title>The Global Catalogue of Microorganisms (GCM) 10K type strain sequencing project: providing services to taxonomists for standard genome sequencing and annotation.</title>
        <authorList>
            <consortium name="The Broad Institute Genomics Platform"/>
            <consortium name="The Broad Institute Genome Sequencing Center for Infectious Disease"/>
            <person name="Wu L."/>
            <person name="Ma J."/>
        </authorList>
    </citation>
    <scope>NUCLEOTIDE SEQUENCE [LARGE SCALE GENOMIC DNA]</scope>
    <source>
        <strain evidence="3">ICMP 6774ER</strain>
    </source>
</reference>
<dbReference type="Proteomes" id="UP001597368">
    <property type="component" value="Unassembled WGS sequence"/>
</dbReference>
<feature type="region of interest" description="Disordered" evidence="1">
    <location>
        <begin position="80"/>
        <end position="104"/>
    </location>
</feature>
<organism evidence="2 3">
    <name type="scientific">Nonomuraea mangrovi</name>
    <dbReference type="NCBI Taxonomy" id="2316207"/>
    <lineage>
        <taxon>Bacteria</taxon>
        <taxon>Bacillati</taxon>
        <taxon>Actinomycetota</taxon>
        <taxon>Actinomycetes</taxon>
        <taxon>Streptosporangiales</taxon>
        <taxon>Streptosporangiaceae</taxon>
        <taxon>Nonomuraea</taxon>
    </lineage>
</organism>
<protein>
    <recommendedName>
        <fullName evidence="4">SDR family NAD(P)-dependent oxidoreductase</fullName>
    </recommendedName>
</protein>
<name>A0ABW4TFN0_9ACTN</name>
<dbReference type="Gene3D" id="3.40.50.720">
    <property type="entry name" value="NAD(P)-binding Rossmann-like Domain"/>
    <property type="match status" value="1"/>
</dbReference>
<feature type="compositionally biased region" description="Low complexity" evidence="1">
    <location>
        <begin position="90"/>
        <end position="104"/>
    </location>
</feature>
<dbReference type="InterPro" id="IPR036291">
    <property type="entry name" value="NAD(P)-bd_dom_sf"/>
</dbReference>
<keyword evidence="3" id="KW-1185">Reference proteome</keyword>
<dbReference type="RefSeq" id="WP_379583073.1">
    <property type="nucleotide sequence ID" value="NZ_JBHUFV010000105.1"/>
</dbReference>
<accession>A0ABW4TFN0</accession>
<evidence type="ECO:0000256" key="1">
    <source>
        <dbReference type="SAM" id="MobiDB-lite"/>
    </source>
</evidence>
<comment type="caution">
    <text evidence="2">The sequence shown here is derived from an EMBL/GenBank/DDBJ whole genome shotgun (WGS) entry which is preliminary data.</text>
</comment>
<dbReference type="EMBL" id="JBHUFV010000105">
    <property type="protein sequence ID" value="MFD1940138.1"/>
    <property type="molecule type" value="Genomic_DNA"/>
</dbReference>
<gene>
    <name evidence="2" type="ORF">ACFSKW_52645</name>
</gene>
<sequence>MITSGYGRQRAYSQSKLAQIAFTFDLADRVTVNALHPATYMDTAMVREAGAPVLSDVAEGADATMRLIDESAGETGRYFDGVRESRAHAPRAPSRSQAPPARAE</sequence>
<evidence type="ECO:0000313" key="2">
    <source>
        <dbReference type="EMBL" id="MFD1940138.1"/>
    </source>
</evidence>
<proteinExistence type="predicted"/>
<dbReference type="SUPFAM" id="SSF51735">
    <property type="entry name" value="NAD(P)-binding Rossmann-fold domains"/>
    <property type="match status" value="1"/>
</dbReference>